<dbReference type="InterPro" id="IPR032675">
    <property type="entry name" value="LRR_dom_sf"/>
</dbReference>
<keyword evidence="2" id="KW-1133">Transmembrane helix</keyword>
<dbReference type="KEGG" id="lpan:LPMP_051200"/>
<reference evidence="4 5" key="1">
    <citation type="journal article" date="2015" name="Sci. Rep.">
        <title>The genome of Leishmania panamensis: insights into genomics of the L. (Viannia) subgenus.</title>
        <authorList>
            <person name="Llanes A."/>
            <person name="Restrepo C.M."/>
            <person name="Vecchio G.D."/>
            <person name="Anguizola F.J."/>
            <person name="Lleonart R."/>
        </authorList>
    </citation>
    <scope>NUCLEOTIDE SEQUENCE [LARGE SCALE GENOMIC DNA]</scope>
    <source>
        <strain evidence="4 5">MHOM/PA/94/PSC-1</strain>
    </source>
</reference>
<protein>
    <submittedName>
        <fullName evidence="4">Surface antigen like protein, putative</fullName>
    </submittedName>
</protein>
<gene>
    <name evidence="4" type="ORF">LPMP_051200</name>
</gene>
<dbReference type="Proteomes" id="UP000063063">
    <property type="component" value="Chromosome 5"/>
</dbReference>
<dbReference type="AlphaFoldDB" id="A0A088S262"/>
<dbReference type="eggNOG" id="KOG0619">
    <property type="taxonomic scope" value="Eukaryota"/>
</dbReference>
<dbReference type="VEuPathDB" id="TriTrypDB:LPAL13_050016400"/>
<keyword evidence="2" id="KW-0472">Membrane</keyword>
<comment type="subcellular location">
    <subcellularLocation>
        <location evidence="1">Cell envelope</location>
    </subcellularLocation>
</comment>
<dbReference type="GeneID" id="22572198"/>
<evidence type="ECO:0000313" key="5">
    <source>
        <dbReference type="Proteomes" id="UP000063063"/>
    </source>
</evidence>
<feature type="transmembrane region" description="Helical" evidence="2">
    <location>
        <begin position="262"/>
        <end position="283"/>
    </location>
</feature>
<dbReference type="Gene3D" id="3.80.10.10">
    <property type="entry name" value="Ribonuclease Inhibitor"/>
    <property type="match status" value="1"/>
</dbReference>
<evidence type="ECO:0000256" key="3">
    <source>
        <dbReference type="SAM" id="SignalP"/>
    </source>
</evidence>
<feature type="chain" id="PRO_5001839198" evidence="3">
    <location>
        <begin position="27"/>
        <end position="284"/>
    </location>
</feature>
<name>A0A088S262_LEIPA</name>
<dbReference type="PANTHER" id="PTHR48059">
    <property type="entry name" value="POLYGALACTURONASE INHIBITOR 1"/>
    <property type="match status" value="1"/>
</dbReference>
<dbReference type="VEuPathDB" id="TriTrypDB:LPMP_051200"/>
<keyword evidence="2" id="KW-0812">Transmembrane</keyword>
<evidence type="ECO:0000256" key="2">
    <source>
        <dbReference type="SAM" id="Phobius"/>
    </source>
</evidence>
<feature type="signal peptide" evidence="3">
    <location>
        <begin position="1"/>
        <end position="26"/>
    </location>
</feature>
<organism evidence="4 5">
    <name type="scientific">Leishmania panamensis</name>
    <dbReference type="NCBI Taxonomy" id="5679"/>
    <lineage>
        <taxon>Eukaryota</taxon>
        <taxon>Discoba</taxon>
        <taxon>Euglenozoa</taxon>
        <taxon>Kinetoplastea</taxon>
        <taxon>Metakinetoplastina</taxon>
        <taxon>Trypanosomatida</taxon>
        <taxon>Trypanosomatidae</taxon>
        <taxon>Leishmaniinae</taxon>
        <taxon>Leishmania</taxon>
        <taxon>Leishmania guyanensis species complex</taxon>
    </lineage>
</organism>
<dbReference type="Pfam" id="PF00560">
    <property type="entry name" value="LRR_1"/>
    <property type="match status" value="1"/>
</dbReference>
<dbReference type="InterPro" id="IPR051848">
    <property type="entry name" value="PGIP"/>
</dbReference>
<dbReference type="PANTHER" id="PTHR48059:SF30">
    <property type="entry name" value="OS06G0587000 PROTEIN"/>
    <property type="match status" value="1"/>
</dbReference>
<dbReference type="SUPFAM" id="SSF52058">
    <property type="entry name" value="L domain-like"/>
    <property type="match status" value="1"/>
</dbReference>
<proteinExistence type="predicted"/>
<sequence>MGFSLLSIIGVAVVTLLLVVAAPSCADSIIVNEATRAWLNMWVDAIPNLQIIWMNPNICSRSGIECVSATNSINIRLDAVTSAGFNFIGTLPEVSHSIDGSQLQITSVSVSGKTRFTGTIPASWARITRLTSLDFSRTRMSGRIPDSLGNLPNLVSINFANAYFCYGLPNWNASGLPMLTQATFANNNMRGPFASSWSTFPASMSLDITGNKLCGCMPKSWESKPNLVAAAKAMDPGTASGCFRSCNSASLSYCPAPPTANGAQMITMSMTMIIMVVAVISLVF</sequence>
<dbReference type="InterPro" id="IPR001611">
    <property type="entry name" value="Leu-rich_rpt"/>
</dbReference>
<dbReference type="OrthoDB" id="676979at2759"/>
<keyword evidence="5" id="KW-1185">Reference proteome</keyword>
<dbReference type="EMBL" id="CP009374">
    <property type="protein sequence ID" value="AIN95561.1"/>
    <property type="molecule type" value="Genomic_DNA"/>
</dbReference>
<evidence type="ECO:0000256" key="1">
    <source>
        <dbReference type="ARBA" id="ARBA00004196"/>
    </source>
</evidence>
<keyword evidence="3" id="KW-0732">Signal</keyword>
<dbReference type="RefSeq" id="XP_010703883.1">
    <property type="nucleotide sequence ID" value="XM_010705581.1"/>
</dbReference>
<evidence type="ECO:0000313" key="4">
    <source>
        <dbReference type="EMBL" id="AIN95561.1"/>
    </source>
</evidence>
<accession>A0A088S262</accession>